<dbReference type="PANTHER" id="PTHR43776:SF7">
    <property type="entry name" value="D,D-DIPEPTIDE TRANSPORT ATP-BINDING PROTEIN DDPF-RELATED"/>
    <property type="match status" value="1"/>
</dbReference>
<keyword evidence="3" id="KW-0547">Nucleotide-binding</keyword>
<keyword evidence="4" id="KW-0067">ATP-binding</keyword>
<reference evidence="6" key="1">
    <citation type="journal article" date="2014" name="Front. Microbiol.">
        <title>High frequency of phylogenetically diverse reductive dehalogenase-homologous genes in deep subseafloor sedimentary metagenomes.</title>
        <authorList>
            <person name="Kawai M."/>
            <person name="Futagami T."/>
            <person name="Toyoda A."/>
            <person name="Takaki Y."/>
            <person name="Nishi S."/>
            <person name="Hori S."/>
            <person name="Arai W."/>
            <person name="Tsubouchi T."/>
            <person name="Morono Y."/>
            <person name="Uchiyama I."/>
            <person name="Ito T."/>
            <person name="Fujiyama A."/>
            <person name="Inagaki F."/>
            <person name="Takami H."/>
        </authorList>
    </citation>
    <scope>NUCLEOTIDE SEQUENCE</scope>
    <source>
        <strain evidence="6">Expedition CK06-06</strain>
    </source>
</reference>
<gene>
    <name evidence="6" type="ORF">S01H4_55707</name>
</gene>
<evidence type="ECO:0000256" key="4">
    <source>
        <dbReference type="ARBA" id="ARBA00022840"/>
    </source>
</evidence>
<protein>
    <recommendedName>
        <fullName evidence="5">ABC transporter domain-containing protein</fullName>
    </recommendedName>
</protein>
<feature type="non-terminal residue" evidence="6">
    <location>
        <position position="1"/>
    </location>
</feature>
<evidence type="ECO:0000259" key="5">
    <source>
        <dbReference type="PROSITE" id="PS50893"/>
    </source>
</evidence>
<feature type="domain" description="ABC transporter" evidence="5">
    <location>
        <begin position="1"/>
        <end position="243"/>
    </location>
</feature>
<dbReference type="InterPro" id="IPR017871">
    <property type="entry name" value="ABC_transporter-like_CS"/>
</dbReference>
<dbReference type="GO" id="GO:0016887">
    <property type="term" value="F:ATP hydrolysis activity"/>
    <property type="evidence" value="ECO:0007669"/>
    <property type="project" value="InterPro"/>
</dbReference>
<evidence type="ECO:0000256" key="1">
    <source>
        <dbReference type="ARBA" id="ARBA00005417"/>
    </source>
</evidence>
<dbReference type="PANTHER" id="PTHR43776">
    <property type="entry name" value="TRANSPORT ATP-BINDING PROTEIN"/>
    <property type="match status" value="1"/>
</dbReference>
<dbReference type="InterPro" id="IPR027417">
    <property type="entry name" value="P-loop_NTPase"/>
</dbReference>
<dbReference type="GO" id="GO:0005524">
    <property type="term" value="F:ATP binding"/>
    <property type="evidence" value="ECO:0007669"/>
    <property type="project" value="UniProtKB-KW"/>
</dbReference>
<dbReference type="Pfam" id="PF00005">
    <property type="entry name" value="ABC_tran"/>
    <property type="match status" value="1"/>
</dbReference>
<evidence type="ECO:0000256" key="2">
    <source>
        <dbReference type="ARBA" id="ARBA00022448"/>
    </source>
</evidence>
<evidence type="ECO:0000256" key="3">
    <source>
        <dbReference type="ARBA" id="ARBA00022741"/>
    </source>
</evidence>
<name>X1EHX8_9ZZZZ</name>
<organism evidence="6">
    <name type="scientific">marine sediment metagenome</name>
    <dbReference type="NCBI Taxonomy" id="412755"/>
    <lineage>
        <taxon>unclassified sequences</taxon>
        <taxon>metagenomes</taxon>
        <taxon>ecological metagenomes</taxon>
    </lineage>
</organism>
<comment type="caution">
    <text evidence="6">The sequence shown here is derived from an EMBL/GenBank/DDBJ whole genome shotgun (WGS) entry which is preliminary data.</text>
</comment>
<proteinExistence type="inferred from homology"/>
<accession>X1EHX8</accession>
<dbReference type="AlphaFoldDB" id="X1EHX8"/>
<dbReference type="GO" id="GO:0055085">
    <property type="term" value="P:transmembrane transport"/>
    <property type="evidence" value="ECO:0007669"/>
    <property type="project" value="UniProtKB-ARBA"/>
</dbReference>
<dbReference type="Gene3D" id="3.40.50.300">
    <property type="entry name" value="P-loop containing nucleotide triphosphate hydrolases"/>
    <property type="match status" value="1"/>
</dbReference>
<dbReference type="EMBL" id="BART01032188">
    <property type="protein sequence ID" value="GAH08263.1"/>
    <property type="molecule type" value="Genomic_DNA"/>
</dbReference>
<dbReference type="InterPro" id="IPR003593">
    <property type="entry name" value="AAA+_ATPase"/>
</dbReference>
<dbReference type="SUPFAM" id="SSF52540">
    <property type="entry name" value="P-loop containing nucleoside triphosphate hydrolases"/>
    <property type="match status" value="1"/>
</dbReference>
<evidence type="ECO:0000313" key="6">
    <source>
        <dbReference type="EMBL" id="GAH08263.1"/>
    </source>
</evidence>
<dbReference type="GO" id="GO:0015833">
    <property type="term" value="P:peptide transport"/>
    <property type="evidence" value="ECO:0007669"/>
    <property type="project" value="InterPro"/>
</dbReference>
<dbReference type="PROSITE" id="PS50893">
    <property type="entry name" value="ABC_TRANSPORTER_2"/>
    <property type="match status" value="1"/>
</dbReference>
<comment type="similarity">
    <text evidence="1">Belongs to the ABC transporter superfamily.</text>
</comment>
<dbReference type="InterPro" id="IPR050319">
    <property type="entry name" value="ABC_transp_ATP-bind"/>
</dbReference>
<dbReference type="InterPro" id="IPR013563">
    <property type="entry name" value="Oligopep_ABC_C"/>
</dbReference>
<dbReference type="Pfam" id="PF08352">
    <property type="entry name" value="oligo_HPY"/>
    <property type="match status" value="1"/>
</dbReference>
<dbReference type="SMART" id="SM00382">
    <property type="entry name" value="AAA"/>
    <property type="match status" value="1"/>
</dbReference>
<feature type="non-terminal residue" evidence="6">
    <location>
        <position position="248"/>
    </location>
</feature>
<sequence length="248" mass="27967">VTVDHLKKVYPTKRGDLRAVDDTSFECKKGEIMGIVGESGCGKTTMARCIVGLEDYSAGTITFDDQDIGMVRKRSKEMRRKIQMVFQNPEATLNPQKTVEEIVTRPLALYNVVPNARRRQRAIELLESVNLTELYLSRYPHEISGGEKQRVGIARAFATEPELIILDEPISSLDVSVQAGVLNLLFDLQKKHHIAYIFIGHNLSVIRHLCNRVMIVYMGRLCEIGSPDELFEPPYHPYTEALLSAIPV</sequence>
<dbReference type="CDD" id="cd03257">
    <property type="entry name" value="ABC_NikE_OppD_transporters"/>
    <property type="match status" value="1"/>
</dbReference>
<dbReference type="PROSITE" id="PS00211">
    <property type="entry name" value="ABC_TRANSPORTER_1"/>
    <property type="match status" value="1"/>
</dbReference>
<dbReference type="InterPro" id="IPR003439">
    <property type="entry name" value="ABC_transporter-like_ATP-bd"/>
</dbReference>
<keyword evidence="2" id="KW-0813">Transport</keyword>